<reference evidence="3" key="1">
    <citation type="submission" date="2021-01" db="EMBL/GenBank/DDBJ databases">
        <authorList>
            <person name="Corre E."/>
            <person name="Pelletier E."/>
            <person name="Niang G."/>
            <person name="Scheremetjew M."/>
            <person name="Finn R."/>
            <person name="Kale V."/>
            <person name="Holt S."/>
            <person name="Cochrane G."/>
            <person name="Meng A."/>
            <person name="Brown T."/>
            <person name="Cohen L."/>
        </authorList>
    </citation>
    <scope>NUCLEOTIDE SEQUENCE</scope>
    <source>
        <strain evidence="3">CCMP1452</strain>
    </source>
</reference>
<protein>
    <submittedName>
        <fullName evidence="3">Uncharacterized protein</fullName>
    </submittedName>
</protein>
<feature type="transmembrane region" description="Helical" evidence="2">
    <location>
        <begin position="145"/>
        <end position="164"/>
    </location>
</feature>
<gene>
    <name evidence="3" type="ORF">EANT1437_LOCUS11765</name>
</gene>
<keyword evidence="2" id="KW-0472">Membrane</keyword>
<accession>A0A7S2WIA3</accession>
<evidence type="ECO:0000256" key="1">
    <source>
        <dbReference type="SAM" id="MobiDB-lite"/>
    </source>
</evidence>
<evidence type="ECO:0000313" key="3">
    <source>
        <dbReference type="EMBL" id="CAD9688579.1"/>
    </source>
</evidence>
<proteinExistence type="predicted"/>
<keyword evidence="2" id="KW-0812">Transmembrane</keyword>
<feature type="transmembrane region" description="Helical" evidence="2">
    <location>
        <begin position="90"/>
        <end position="107"/>
    </location>
</feature>
<feature type="transmembrane region" description="Helical" evidence="2">
    <location>
        <begin position="241"/>
        <end position="259"/>
    </location>
</feature>
<evidence type="ECO:0000256" key="2">
    <source>
        <dbReference type="SAM" id="Phobius"/>
    </source>
</evidence>
<dbReference type="EMBL" id="HBHI01022858">
    <property type="protein sequence ID" value="CAD9688579.1"/>
    <property type="molecule type" value="Transcribed_RNA"/>
</dbReference>
<feature type="region of interest" description="Disordered" evidence="1">
    <location>
        <begin position="1"/>
        <end position="21"/>
    </location>
</feature>
<feature type="transmembrane region" description="Helical" evidence="2">
    <location>
        <begin position="271"/>
        <end position="293"/>
    </location>
</feature>
<keyword evidence="2" id="KW-1133">Transmembrane helix</keyword>
<name>A0A7S2WIA3_9STRA</name>
<sequence>MGKQSKAKASTESSRTQKDVVVEPTISSATVTDKPKPRISLSGAQMTTLAFLTVTITGLSQASRGDSYFPETQQPQGEVNLAMLQMYNKVGIWSTSWAVMSILLLWYSDKAMLQTYNIVCAMSPVSTTYIFHTLNPDVLPNSKNIQIALLAVVSFSSATGYAPLAKVSFLDTYNLVLFTLSNIIMTSVAAIAIFGFIPESMDNLDDVGNALWRKTFAVYGTSMALTVTFALLWMDAISKRVLLLFMACSTIWFAQSSSVNLPHWITKYDNTFYDVLLGGTMIMLLGCMNPNFLKRKTKQ</sequence>
<feature type="transmembrane region" description="Helical" evidence="2">
    <location>
        <begin position="176"/>
        <end position="196"/>
    </location>
</feature>
<feature type="transmembrane region" description="Helical" evidence="2">
    <location>
        <begin position="216"/>
        <end position="234"/>
    </location>
</feature>
<organism evidence="3">
    <name type="scientific">Eucampia antarctica</name>
    <dbReference type="NCBI Taxonomy" id="49252"/>
    <lineage>
        <taxon>Eukaryota</taxon>
        <taxon>Sar</taxon>
        <taxon>Stramenopiles</taxon>
        <taxon>Ochrophyta</taxon>
        <taxon>Bacillariophyta</taxon>
        <taxon>Mediophyceae</taxon>
        <taxon>Biddulphiophycidae</taxon>
        <taxon>Hemiaulales</taxon>
        <taxon>Hemiaulaceae</taxon>
        <taxon>Eucampia</taxon>
    </lineage>
</organism>
<dbReference type="AlphaFoldDB" id="A0A7S2WIA3"/>